<keyword evidence="3 6" id="KW-0812">Transmembrane</keyword>
<feature type="transmembrane region" description="Helical" evidence="6">
    <location>
        <begin position="394"/>
        <end position="414"/>
    </location>
</feature>
<comment type="caution">
    <text evidence="8">The sequence shown here is derived from an EMBL/GenBank/DDBJ whole genome shotgun (WGS) entry which is preliminary data.</text>
</comment>
<dbReference type="EMBL" id="QICC01000001">
    <property type="protein sequence ID" value="RNM43356.1"/>
    <property type="molecule type" value="Genomic_DNA"/>
</dbReference>
<feature type="transmembrane region" description="Helical" evidence="6">
    <location>
        <begin position="62"/>
        <end position="86"/>
    </location>
</feature>
<dbReference type="PANTHER" id="PTHR43652:SF6">
    <property type="entry name" value="ARGININE REPRESSOR"/>
    <property type="match status" value="1"/>
</dbReference>
<feature type="transmembrane region" description="Helical" evidence="6">
    <location>
        <begin position="16"/>
        <end position="37"/>
    </location>
</feature>
<dbReference type="AlphaFoldDB" id="A0A3N0J302"/>
<name>A0A3N0J302_9ACTN</name>
<dbReference type="Proteomes" id="UP000270112">
    <property type="component" value="Unassembled WGS sequence"/>
</dbReference>
<evidence type="ECO:0000313" key="8">
    <source>
        <dbReference type="EMBL" id="RNM43356.1"/>
    </source>
</evidence>
<evidence type="ECO:0000313" key="10">
    <source>
        <dbReference type="Proteomes" id="UP000270112"/>
    </source>
</evidence>
<keyword evidence="4 6" id="KW-1133">Transmembrane helix</keyword>
<evidence type="ECO:0000256" key="5">
    <source>
        <dbReference type="ARBA" id="ARBA00023136"/>
    </source>
</evidence>
<dbReference type="Proteomes" id="UP000253817">
    <property type="component" value="Unassembled WGS sequence"/>
</dbReference>
<dbReference type="OrthoDB" id="9342495at2"/>
<comment type="subcellular location">
    <subcellularLocation>
        <location evidence="1">Cell membrane</location>
        <topology evidence="1">Multi-pass membrane protein</topology>
    </subcellularLocation>
</comment>
<dbReference type="PANTHER" id="PTHR43652">
    <property type="entry name" value="BASIC AMINO ACID ANTIPORTER YFCC-RELATED"/>
    <property type="match status" value="1"/>
</dbReference>
<evidence type="ECO:0000256" key="2">
    <source>
        <dbReference type="ARBA" id="ARBA00022475"/>
    </source>
</evidence>
<gene>
    <name evidence="7" type="ORF">C1876_01415</name>
    <name evidence="8" type="ORF">DMP09_00225</name>
</gene>
<feature type="transmembrane region" description="Helical" evidence="6">
    <location>
        <begin position="262"/>
        <end position="281"/>
    </location>
</feature>
<feature type="transmembrane region" description="Helical" evidence="6">
    <location>
        <begin position="435"/>
        <end position="456"/>
    </location>
</feature>
<keyword evidence="2" id="KW-1003">Cell membrane</keyword>
<feature type="transmembrane region" description="Helical" evidence="6">
    <location>
        <begin position="324"/>
        <end position="342"/>
    </location>
</feature>
<keyword evidence="9" id="KW-1185">Reference proteome</keyword>
<evidence type="ECO:0000256" key="3">
    <source>
        <dbReference type="ARBA" id="ARBA00022692"/>
    </source>
</evidence>
<dbReference type="InterPro" id="IPR051679">
    <property type="entry name" value="DASS-Related_Transporters"/>
</dbReference>
<reference evidence="7 9" key="1">
    <citation type="journal article" date="2018" name="Elife">
        <title>Discovery and characterization of a prevalent human gut bacterial enzyme sufficient for the inactivation of a family of plant toxins.</title>
        <authorList>
            <person name="Koppel N."/>
            <person name="Bisanz J.E."/>
            <person name="Pandelia M.E."/>
            <person name="Turnbaugh P.J."/>
            <person name="Balskus E.P."/>
        </authorList>
    </citation>
    <scope>NUCLEOTIDE SEQUENCE [LARGE SCALE GENOMIC DNA]</scope>
    <source>
        <strain evidence="7 9">DSM 16107</strain>
    </source>
</reference>
<evidence type="ECO:0000313" key="7">
    <source>
        <dbReference type="EMBL" id="RDB71437.1"/>
    </source>
</evidence>
<feature type="transmembrane region" description="Helical" evidence="6">
    <location>
        <begin position="476"/>
        <end position="501"/>
    </location>
</feature>
<dbReference type="Pfam" id="PF03606">
    <property type="entry name" value="DcuC"/>
    <property type="match status" value="1"/>
</dbReference>
<reference evidence="8" key="3">
    <citation type="journal article" date="2019" name="Microbiol. Resour. Announc.">
        <title>Draft Genome Sequences of Type Strains of Gordonibacter faecihominis, Paraeggerthella hongkongensis, Parvibacter caecicola,Slackia equolifaciens, Slackia faecicanis, and Slackia isoflavoniconvertens.</title>
        <authorList>
            <person name="Danylec N."/>
            <person name="Stoll D.A."/>
            <person name="Dotsch A."/>
            <person name="Huch M."/>
        </authorList>
    </citation>
    <scope>NUCLEOTIDE SEQUENCE</scope>
    <source>
        <strain evidence="8">DSM 16107</strain>
    </source>
</reference>
<evidence type="ECO:0000256" key="4">
    <source>
        <dbReference type="ARBA" id="ARBA00022989"/>
    </source>
</evidence>
<feature type="transmembrane region" description="Helical" evidence="6">
    <location>
        <begin position="183"/>
        <end position="203"/>
    </location>
</feature>
<evidence type="ECO:0000256" key="1">
    <source>
        <dbReference type="ARBA" id="ARBA00004651"/>
    </source>
</evidence>
<dbReference type="EMBL" id="PPTT01000002">
    <property type="protein sequence ID" value="RDB71437.1"/>
    <property type="molecule type" value="Genomic_DNA"/>
</dbReference>
<evidence type="ECO:0000256" key="6">
    <source>
        <dbReference type="SAM" id="Phobius"/>
    </source>
</evidence>
<dbReference type="GO" id="GO:0005886">
    <property type="term" value="C:plasma membrane"/>
    <property type="evidence" value="ECO:0007669"/>
    <property type="project" value="UniProtKB-SubCell"/>
</dbReference>
<dbReference type="RefSeq" id="WP_114544944.1">
    <property type="nucleotide sequence ID" value="NZ_CATYLB010000005.1"/>
</dbReference>
<feature type="transmembrane region" description="Helical" evidence="6">
    <location>
        <begin position="121"/>
        <end position="137"/>
    </location>
</feature>
<keyword evidence="5 6" id="KW-0472">Membrane</keyword>
<organism evidence="8 10">
    <name type="scientific">Eggerthella sinensis</name>
    <dbReference type="NCBI Taxonomy" id="242230"/>
    <lineage>
        <taxon>Bacteria</taxon>
        <taxon>Bacillati</taxon>
        <taxon>Actinomycetota</taxon>
        <taxon>Coriobacteriia</taxon>
        <taxon>Eggerthellales</taxon>
        <taxon>Eggerthellaceae</taxon>
        <taxon>Eggerthella</taxon>
    </lineage>
</organism>
<accession>A0A3N0J302</accession>
<reference evidence="10" key="2">
    <citation type="submission" date="2018-05" db="EMBL/GenBank/DDBJ databases">
        <title>Genome Sequencing of selected type strains of the family Eggerthellaceae.</title>
        <authorList>
            <person name="Danylec N."/>
            <person name="Stoll D.A."/>
            <person name="Doetsch A."/>
            <person name="Huch M."/>
        </authorList>
    </citation>
    <scope>NUCLEOTIDE SEQUENCE [LARGE SCALE GENOMIC DNA]</scope>
    <source>
        <strain evidence="10">DSM 16107</strain>
    </source>
</reference>
<feature type="transmembrane region" description="Helical" evidence="6">
    <location>
        <begin position="144"/>
        <end position="163"/>
    </location>
</feature>
<proteinExistence type="predicted"/>
<evidence type="ECO:0000313" key="9">
    <source>
        <dbReference type="Proteomes" id="UP000253817"/>
    </source>
</evidence>
<protein>
    <submittedName>
        <fullName evidence="8">YfcC family protein</fullName>
    </submittedName>
</protein>
<feature type="transmembrane region" description="Helical" evidence="6">
    <location>
        <begin position="98"/>
        <end position="115"/>
    </location>
</feature>
<sequence>MAATEEKKQREPLSSYSILFIIIFAVGIITVICSFVTPEISAASLPDILDSSVEGLIDAAEISFFLLILGGCLGIVTKIGALNAGITALVRTMKGHELLLIPIIMAIFAVLGSSYGFCEEAVPFYALLSMTMVAAGFDTMVASATVLLGSGVGCLGATVNPFANGVAIDMLRQSGVDVNTGTTIILGLVLLAASYAIAVFFVMRYAKKVKHDKGSTILSLQEQKAMDEAFGPAAHTAKKLEKAEDEGEELDPNAPMTGVQKVTIVLFGLAFLVMIVGFIPWQNFGVDLFALGGVFDPVSETWTTLPWSAWITGAPLGEWYFKDASVWFLLMSVIIGVVAHMSESKLVNTWIDGAADMVGVALVVGLARAIAILMESTHLDVVILDNASQLLQGSSAVVFAPVAYLIFLGLSFIITSSSALATISMPLMGSLATSLSFSPDVVVMLFVAANGLANLFSPTAAFLPGLMMAKVEYSTWLKWAVVPIAVIGVVSVVILTGAMMLL</sequence>
<dbReference type="InterPro" id="IPR018385">
    <property type="entry name" value="C4_dicarb_anaerob_car-like"/>
</dbReference>